<dbReference type="Gene3D" id="3.40.190.10">
    <property type="entry name" value="Periplasmic binding protein-like II"/>
    <property type="match status" value="2"/>
</dbReference>
<dbReference type="AlphaFoldDB" id="A0A0F6YMU3"/>
<dbReference type="EMBL" id="CP011125">
    <property type="protein sequence ID" value="AKF11428.1"/>
    <property type="molecule type" value="Genomic_DNA"/>
</dbReference>
<feature type="transmembrane region" description="Helical" evidence="7">
    <location>
        <begin position="706"/>
        <end position="732"/>
    </location>
</feature>
<name>A0A0F6YMU3_9BACT</name>
<gene>
    <name evidence="9" type="ORF">DB32_008577</name>
</gene>
<evidence type="ECO:0000259" key="8">
    <source>
        <dbReference type="PROSITE" id="PS50928"/>
    </source>
</evidence>
<reference evidence="9 10" key="1">
    <citation type="submission" date="2015-03" db="EMBL/GenBank/DDBJ databases">
        <title>Genome assembly of Sandaracinus amylolyticus DSM 53668.</title>
        <authorList>
            <person name="Sharma G."/>
            <person name="Subramanian S."/>
        </authorList>
    </citation>
    <scope>NUCLEOTIDE SEQUENCE [LARGE SCALE GENOMIC DNA]</scope>
    <source>
        <strain evidence="9 10">DSM 53668</strain>
    </source>
</reference>
<dbReference type="SUPFAM" id="SSF161098">
    <property type="entry name" value="MetI-like"/>
    <property type="match status" value="1"/>
</dbReference>
<dbReference type="PANTHER" id="PTHR43005:SF2">
    <property type="entry name" value="INTEGRAL MEMBRANE SUGAR TRANSPORT PROTEIN"/>
    <property type="match status" value="1"/>
</dbReference>
<evidence type="ECO:0000256" key="2">
    <source>
        <dbReference type="ARBA" id="ARBA00022448"/>
    </source>
</evidence>
<keyword evidence="5 7" id="KW-1133">Transmembrane helix</keyword>
<dbReference type="PROSITE" id="PS50928">
    <property type="entry name" value="ABC_TM1"/>
    <property type="match status" value="1"/>
</dbReference>
<feature type="transmembrane region" description="Helical" evidence="7">
    <location>
        <begin position="512"/>
        <end position="538"/>
    </location>
</feature>
<evidence type="ECO:0000256" key="4">
    <source>
        <dbReference type="ARBA" id="ARBA00022692"/>
    </source>
</evidence>
<dbReference type="RefSeq" id="WP_053238295.1">
    <property type="nucleotide sequence ID" value="NZ_CP011125.1"/>
</dbReference>
<dbReference type="GO" id="GO:0005886">
    <property type="term" value="C:plasma membrane"/>
    <property type="evidence" value="ECO:0007669"/>
    <property type="project" value="UniProtKB-SubCell"/>
</dbReference>
<evidence type="ECO:0000256" key="1">
    <source>
        <dbReference type="ARBA" id="ARBA00004651"/>
    </source>
</evidence>
<sequence length="738" mass="81062">MESREPVRFTVCLALLAVISCAPRERDDAVVLTFPVSAVGEERSILARQLRRFEDEHPGVRVATIEMPDDPDPRHQLYVQWLNAGVSEPDLLQIDVIWTAELASAGWILPLDRFAPDVRDTFPRVLEAGRHDGRLFAMPWFVDVGMLYWRTDLVDHAPASLDELTARARDARVDHGLVLSAARGEGLVTVFVEMLGAYGGEIVDARGEVVVDSDAAVRALEWMRDAIHVDRVIPEEALSFREEQARFAFQNGRALFMRNWPYAYRLMQASPIAGRFAVAPMPGTPDGAPTAALGGQLLAINARSEHPDEAFALIEFLSRPEQMLERLAIAGQLPPRPSLYDDPRFAEASPIPAHEAREVILRAALRPSTPVYGEISRALQIHLHRALTNQESPRAALSAAADEMRARLAHASRPPSAASSATWLGWLALVAAIVAVGWLAWRARALTREERVAWGLVLPALLVIALFAIVPLTLTFAESLHDHDLRAPWRGRPLVGLANYGELASTPRFWEALAHTVLFTTCCVVLEVLLGLALALVLDATRRWRGITRAMALLPWALPTVVAALVWRFLFEGDRSFASDALVALGLRDEPFAFLSHPSAAWIPLIAADVWKTTPFVALLLLAGLTSIDPALHEAARVDGAGPVRRFVHITLPLLRPALVVALLFRALDAFRVFDLAYVLTGGGPGTATEPLALYDFQTLFSDLRFGYGSAISIVIFACTAIFALVCVRVLGAEETRR</sequence>
<dbReference type="Pfam" id="PF13416">
    <property type="entry name" value="SBP_bac_8"/>
    <property type="match status" value="1"/>
</dbReference>
<proteinExistence type="inferred from homology"/>
<keyword evidence="3" id="KW-1003">Cell membrane</keyword>
<evidence type="ECO:0000256" key="6">
    <source>
        <dbReference type="ARBA" id="ARBA00023136"/>
    </source>
</evidence>
<dbReference type="OrthoDB" id="9808332at2"/>
<dbReference type="PROSITE" id="PS51257">
    <property type="entry name" value="PROKAR_LIPOPROTEIN"/>
    <property type="match status" value="1"/>
</dbReference>
<dbReference type="Proteomes" id="UP000034883">
    <property type="component" value="Chromosome"/>
</dbReference>
<evidence type="ECO:0000256" key="3">
    <source>
        <dbReference type="ARBA" id="ARBA00022475"/>
    </source>
</evidence>
<accession>A0A0F6YMU3</accession>
<feature type="transmembrane region" description="Helical" evidence="7">
    <location>
        <begin position="453"/>
        <end position="477"/>
    </location>
</feature>
<evidence type="ECO:0000256" key="5">
    <source>
        <dbReference type="ARBA" id="ARBA00022989"/>
    </source>
</evidence>
<dbReference type="InterPro" id="IPR000515">
    <property type="entry name" value="MetI-like"/>
</dbReference>
<dbReference type="InterPro" id="IPR035906">
    <property type="entry name" value="MetI-like_sf"/>
</dbReference>
<evidence type="ECO:0000313" key="10">
    <source>
        <dbReference type="Proteomes" id="UP000034883"/>
    </source>
</evidence>
<comment type="similarity">
    <text evidence="7">Belongs to the binding-protein-dependent transport system permease family.</text>
</comment>
<feature type="transmembrane region" description="Helical" evidence="7">
    <location>
        <begin position="550"/>
        <end position="570"/>
    </location>
</feature>
<organism evidence="9 10">
    <name type="scientific">Sandaracinus amylolyticus</name>
    <dbReference type="NCBI Taxonomy" id="927083"/>
    <lineage>
        <taxon>Bacteria</taxon>
        <taxon>Pseudomonadati</taxon>
        <taxon>Myxococcota</taxon>
        <taxon>Polyangia</taxon>
        <taxon>Polyangiales</taxon>
        <taxon>Sandaracinaceae</taxon>
        <taxon>Sandaracinus</taxon>
    </lineage>
</organism>
<feature type="transmembrane region" description="Helical" evidence="7">
    <location>
        <begin position="647"/>
        <end position="668"/>
    </location>
</feature>
<evidence type="ECO:0000313" key="9">
    <source>
        <dbReference type="EMBL" id="AKF11428.1"/>
    </source>
</evidence>
<dbReference type="KEGG" id="samy:DB32_008577"/>
<keyword evidence="4 7" id="KW-0812">Transmembrane</keyword>
<dbReference type="PANTHER" id="PTHR43005">
    <property type="entry name" value="BLR7065 PROTEIN"/>
    <property type="match status" value="1"/>
</dbReference>
<dbReference type="STRING" id="927083.DB32_008577"/>
<dbReference type="Pfam" id="PF00528">
    <property type="entry name" value="BPD_transp_1"/>
    <property type="match status" value="1"/>
</dbReference>
<keyword evidence="6 7" id="KW-0472">Membrane</keyword>
<keyword evidence="2 7" id="KW-0813">Transport</keyword>
<dbReference type="InterPro" id="IPR006059">
    <property type="entry name" value="SBP"/>
</dbReference>
<dbReference type="GO" id="GO:0055085">
    <property type="term" value="P:transmembrane transport"/>
    <property type="evidence" value="ECO:0007669"/>
    <property type="project" value="InterPro"/>
</dbReference>
<dbReference type="Gene3D" id="1.10.3720.10">
    <property type="entry name" value="MetI-like"/>
    <property type="match status" value="1"/>
</dbReference>
<keyword evidence="10" id="KW-1185">Reference proteome</keyword>
<dbReference type="CDD" id="cd14750">
    <property type="entry name" value="PBP2_TMBP"/>
    <property type="match status" value="1"/>
</dbReference>
<feature type="transmembrane region" description="Helical" evidence="7">
    <location>
        <begin position="601"/>
        <end position="626"/>
    </location>
</feature>
<evidence type="ECO:0000256" key="7">
    <source>
        <dbReference type="RuleBase" id="RU363032"/>
    </source>
</evidence>
<dbReference type="SUPFAM" id="SSF53850">
    <property type="entry name" value="Periplasmic binding protein-like II"/>
    <property type="match status" value="1"/>
</dbReference>
<comment type="subcellular location">
    <subcellularLocation>
        <location evidence="1 7">Cell membrane</location>
        <topology evidence="1 7">Multi-pass membrane protein</topology>
    </subcellularLocation>
</comment>
<protein>
    <submittedName>
        <fullName evidence="9">Maltose/maltodextrin ABC transporter, permease protein MalF</fullName>
    </submittedName>
</protein>
<feature type="domain" description="ABC transmembrane type-1" evidence="8">
    <location>
        <begin position="513"/>
        <end position="727"/>
    </location>
</feature>
<dbReference type="CDD" id="cd06261">
    <property type="entry name" value="TM_PBP2"/>
    <property type="match status" value="1"/>
</dbReference>
<feature type="transmembrane region" description="Helical" evidence="7">
    <location>
        <begin position="423"/>
        <end position="441"/>
    </location>
</feature>